<dbReference type="PANTHER" id="PTHR21068">
    <property type="entry name" value="SPARTIN"/>
    <property type="match status" value="1"/>
</dbReference>
<proteinExistence type="predicted"/>
<dbReference type="GO" id="GO:0005886">
    <property type="term" value="C:plasma membrane"/>
    <property type="evidence" value="ECO:0007669"/>
    <property type="project" value="TreeGrafter"/>
</dbReference>
<feature type="domain" description="Senescence" evidence="2">
    <location>
        <begin position="305"/>
        <end position="487"/>
    </location>
</feature>
<dbReference type="EMBL" id="LAVV01006164">
    <property type="protein sequence ID" value="KNZ60433.1"/>
    <property type="molecule type" value="Genomic_DNA"/>
</dbReference>
<gene>
    <name evidence="3" type="ORF">VP01_1554g2</name>
</gene>
<keyword evidence="4" id="KW-1185">Reference proteome</keyword>
<comment type="caution">
    <text evidence="3">The sequence shown here is derived from an EMBL/GenBank/DDBJ whole genome shotgun (WGS) entry which is preliminary data.</text>
</comment>
<feature type="region of interest" description="Disordered" evidence="1">
    <location>
        <begin position="282"/>
        <end position="302"/>
    </location>
</feature>
<evidence type="ECO:0000259" key="2">
    <source>
        <dbReference type="Pfam" id="PF06911"/>
    </source>
</evidence>
<feature type="compositionally biased region" description="Polar residues" evidence="1">
    <location>
        <begin position="282"/>
        <end position="296"/>
    </location>
</feature>
<sequence length="531" mass="55628">MAHEGSLLLSIDHVTVHQLSSSLEIDATLFTSARLNLQLVDIPSTTLKSIPSASDPPPYNNLEKAKSNTATQPTLETWLVLSLAEGLIDIPLSQSSTISFQHPRSYLVPILPGDASAAEIDKKSGQQAFVRIDIASHVPDDTLDTLDSIFAGWTSYTGRQPANQPQLSGNHIPPPPSNPSSSSAFPNDKSTSNGSFSQVCFPAESPFPSEGRLALMDESTGEICGEMSSDIRLQGPAIAPHMPPYPPGPSQQAPLAGSSYQSTSAVQSHILIAAPQPVMVSLSPSTHSPGRSTAQVSALPPGEGSQILSGAEWVSRGIIAGSEVISSMIRKSGNSYLASAKPASTPITFSSTTHANTDKVLGFTRSACKVSGKTAALVGSVFGKVGDQIGKTTGIQRAPNGAPPTGARGYVHKGLVAFNTVMDSLETGGKKVLSAAGDTTTEVVTHAYGAEAGQIAQRANHTVRNVGLVYIDARGVTRRAILKSVGKAAVRGRMNDGREVILGSDESVDEWTLVSKNDCPPDTLPQKTRRS</sequence>
<feature type="region of interest" description="Disordered" evidence="1">
    <location>
        <begin position="157"/>
        <end position="202"/>
    </location>
</feature>
<dbReference type="GO" id="GO:0051301">
    <property type="term" value="P:cell division"/>
    <property type="evidence" value="ECO:0007669"/>
    <property type="project" value="TreeGrafter"/>
</dbReference>
<dbReference type="Proteomes" id="UP000037035">
    <property type="component" value="Unassembled WGS sequence"/>
</dbReference>
<feature type="compositionally biased region" description="Polar residues" evidence="1">
    <location>
        <begin position="157"/>
        <end position="169"/>
    </location>
</feature>
<evidence type="ECO:0000256" key="1">
    <source>
        <dbReference type="SAM" id="MobiDB-lite"/>
    </source>
</evidence>
<reference evidence="3 4" key="1">
    <citation type="submission" date="2015-08" db="EMBL/GenBank/DDBJ databases">
        <title>Next Generation Sequencing and Analysis of the Genome of Puccinia sorghi L Schw, the Causal Agent of Maize Common Rust.</title>
        <authorList>
            <person name="Rochi L."/>
            <person name="Burguener G."/>
            <person name="Darino M."/>
            <person name="Turjanski A."/>
            <person name="Kreff E."/>
            <person name="Dieguez M.J."/>
            <person name="Sacco F."/>
        </authorList>
    </citation>
    <scope>NUCLEOTIDE SEQUENCE [LARGE SCALE GENOMIC DNA]</scope>
    <source>
        <strain evidence="3 4">RO10H11247</strain>
    </source>
</reference>
<dbReference type="OrthoDB" id="20821at2759"/>
<dbReference type="InterPro" id="IPR009686">
    <property type="entry name" value="Senescence/spartin_C"/>
</dbReference>
<organism evidence="3 4">
    <name type="scientific">Puccinia sorghi</name>
    <dbReference type="NCBI Taxonomy" id="27349"/>
    <lineage>
        <taxon>Eukaryota</taxon>
        <taxon>Fungi</taxon>
        <taxon>Dikarya</taxon>
        <taxon>Basidiomycota</taxon>
        <taxon>Pucciniomycotina</taxon>
        <taxon>Pucciniomycetes</taxon>
        <taxon>Pucciniales</taxon>
        <taxon>Pucciniaceae</taxon>
        <taxon>Puccinia</taxon>
    </lineage>
</organism>
<dbReference type="InterPro" id="IPR045036">
    <property type="entry name" value="Spartin-like"/>
</dbReference>
<evidence type="ECO:0000313" key="4">
    <source>
        <dbReference type="Proteomes" id="UP000037035"/>
    </source>
</evidence>
<dbReference type="PANTHER" id="PTHR21068:SF43">
    <property type="entry name" value="SPARTIN"/>
    <property type="match status" value="1"/>
</dbReference>
<accession>A0A0L6VI53</accession>
<feature type="compositionally biased region" description="Polar residues" evidence="1">
    <location>
        <begin position="184"/>
        <end position="198"/>
    </location>
</feature>
<evidence type="ECO:0000313" key="3">
    <source>
        <dbReference type="EMBL" id="KNZ60433.1"/>
    </source>
</evidence>
<dbReference type="AlphaFoldDB" id="A0A0L6VI53"/>
<dbReference type="Pfam" id="PF06911">
    <property type="entry name" value="Senescence"/>
    <property type="match status" value="1"/>
</dbReference>
<dbReference type="STRING" id="27349.A0A0L6VI53"/>
<dbReference type="VEuPathDB" id="FungiDB:VP01_1554g2"/>
<name>A0A0L6VI53_9BASI</name>
<protein>
    <recommendedName>
        <fullName evidence="2">Senescence domain-containing protein</fullName>
    </recommendedName>
</protein>